<feature type="region of interest" description="Disordered" evidence="1">
    <location>
        <begin position="132"/>
        <end position="153"/>
    </location>
</feature>
<evidence type="ECO:0000313" key="3">
    <source>
        <dbReference type="Proteomes" id="UP000619265"/>
    </source>
</evidence>
<evidence type="ECO:0000256" key="1">
    <source>
        <dbReference type="SAM" id="MobiDB-lite"/>
    </source>
</evidence>
<reference evidence="2" key="1">
    <citation type="submission" date="2015-10" db="EMBL/GenBank/DDBJ databases">
        <authorList>
            <person name="Martinez-Garcia P.J."/>
            <person name="Crepeau M.W."/>
            <person name="Puiu D."/>
            <person name="Gonzalez-Ibeas D."/>
            <person name="Whalen J."/>
            <person name="Stevens K."/>
            <person name="Paul R."/>
            <person name="Butterfield T."/>
            <person name="Britton M."/>
            <person name="Reagan R."/>
            <person name="Chakraborty S."/>
            <person name="Walawage S.L."/>
            <person name="Vasquez-Gross H.A."/>
            <person name="Cardeno C."/>
            <person name="Famula R."/>
            <person name="Pratt K."/>
            <person name="Kuruganti S."/>
            <person name="Aradhya M.K."/>
            <person name="Leslie C.A."/>
            <person name="Dandekar A.M."/>
            <person name="Salzberg S.L."/>
            <person name="Wegrzyn J.L."/>
            <person name="Langley C.H."/>
            <person name="Neale D.B."/>
        </authorList>
    </citation>
    <scope>NUCLEOTIDE SEQUENCE</scope>
    <source>
        <tissue evidence="2">Leaves</tissue>
    </source>
</reference>
<dbReference type="AlphaFoldDB" id="A0A834D2R3"/>
<evidence type="ECO:0000313" key="2">
    <source>
        <dbReference type="EMBL" id="KAF5473930.1"/>
    </source>
</evidence>
<protein>
    <submittedName>
        <fullName evidence="2">Uncharacterized protein</fullName>
    </submittedName>
</protein>
<dbReference type="EMBL" id="LIHL02000003">
    <property type="protein sequence ID" value="KAF5473930.1"/>
    <property type="molecule type" value="Genomic_DNA"/>
</dbReference>
<name>A0A834D2R3_JUGRE</name>
<dbReference type="Gramene" id="Jr03_02550_p2">
    <property type="protein sequence ID" value="cds.Jr03_02550_p2"/>
    <property type="gene ID" value="Jr03_02550"/>
</dbReference>
<proteinExistence type="predicted"/>
<reference evidence="2" key="2">
    <citation type="submission" date="2020-03" db="EMBL/GenBank/DDBJ databases">
        <title>Walnut 2.0.</title>
        <authorList>
            <person name="Marrano A."/>
            <person name="Britton M."/>
            <person name="Zimin A.V."/>
            <person name="Zaini P.A."/>
            <person name="Workman R."/>
            <person name="Puiu D."/>
            <person name="Bianco L."/>
            <person name="Allen B.J."/>
            <person name="Troggio M."/>
            <person name="Leslie C.A."/>
            <person name="Timp W."/>
            <person name="Dendekar A."/>
            <person name="Salzberg S.L."/>
            <person name="Neale D.B."/>
        </authorList>
    </citation>
    <scope>NUCLEOTIDE SEQUENCE</scope>
    <source>
        <tissue evidence="2">Leaves</tissue>
    </source>
</reference>
<comment type="caution">
    <text evidence="2">The sequence shown here is derived from an EMBL/GenBank/DDBJ whole genome shotgun (WGS) entry which is preliminary data.</text>
</comment>
<dbReference type="Proteomes" id="UP000619265">
    <property type="component" value="Unassembled WGS sequence"/>
</dbReference>
<gene>
    <name evidence="2" type="ORF">F2P56_005877</name>
</gene>
<sequence length="204" mass="21608">MVAARNEGPNFPSDPSVDLDVEQYCPIGLVLAEREGVVRSHRHGGSVDEGGPDVDLLVALVGGRDLAAEGDLLVAVTGVDVELVVVNTDLVIRIAGVKGDLEGGCEEVRRGGDVEGVDGSVLEYKPGLAWLENGPDNEHSHQDDEVEDEDARTDSLEYLAPLVPVVAAIRRHDSSLVIIRAVTVLVAVGGERSERSEGGREGFK</sequence>
<organism evidence="2 3">
    <name type="scientific">Juglans regia</name>
    <name type="common">English walnut</name>
    <dbReference type="NCBI Taxonomy" id="51240"/>
    <lineage>
        <taxon>Eukaryota</taxon>
        <taxon>Viridiplantae</taxon>
        <taxon>Streptophyta</taxon>
        <taxon>Embryophyta</taxon>
        <taxon>Tracheophyta</taxon>
        <taxon>Spermatophyta</taxon>
        <taxon>Magnoliopsida</taxon>
        <taxon>eudicotyledons</taxon>
        <taxon>Gunneridae</taxon>
        <taxon>Pentapetalae</taxon>
        <taxon>rosids</taxon>
        <taxon>fabids</taxon>
        <taxon>Fagales</taxon>
        <taxon>Juglandaceae</taxon>
        <taxon>Juglans</taxon>
    </lineage>
</organism>
<accession>A0A834D2R3</accession>